<gene>
    <name evidence="2" type="ORF">Poli38472_000942</name>
</gene>
<dbReference type="GO" id="GO:0031146">
    <property type="term" value="P:SCF-dependent proteasomal ubiquitin-dependent protein catabolic process"/>
    <property type="evidence" value="ECO:0007669"/>
    <property type="project" value="TreeGrafter"/>
</dbReference>
<accession>A0A8K1FET5</accession>
<dbReference type="Gene3D" id="3.80.10.10">
    <property type="entry name" value="Ribonuclease Inhibitor"/>
    <property type="match status" value="4"/>
</dbReference>
<dbReference type="PANTHER" id="PTHR13318:SF95">
    <property type="entry name" value="F-BOX PROTEIN YLR352W"/>
    <property type="match status" value="1"/>
</dbReference>
<dbReference type="GO" id="GO:0019005">
    <property type="term" value="C:SCF ubiquitin ligase complex"/>
    <property type="evidence" value="ECO:0007669"/>
    <property type="project" value="TreeGrafter"/>
</dbReference>
<dbReference type="SUPFAM" id="SSF52047">
    <property type="entry name" value="RNI-like"/>
    <property type="match status" value="2"/>
</dbReference>
<comment type="caution">
    <text evidence="2">The sequence shown here is derived from an EMBL/GenBank/DDBJ whole genome shotgun (WGS) entry which is preliminary data.</text>
</comment>
<dbReference type="PROSITE" id="PS51450">
    <property type="entry name" value="LRR"/>
    <property type="match status" value="1"/>
</dbReference>
<dbReference type="InterPro" id="IPR057207">
    <property type="entry name" value="FBXL15_LRR"/>
</dbReference>
<dbReference type="PANTHER" id="PTHR13318">
    <property type="entry name" value="PARTNER OF PAIRED, ISOFORM B-RELATED"/>
    <property type="match status" value="1"/>
</dbReference>
<organism evidence="2 3">
    <name type="scientific">Pythium oligandrum</name>
    <name type="common">Mycoparasitic fungus</name>
    <dbReference type="NCBI Taxonomy" id="41045"/>
    <lineage>
        <taxon>Eukaryota</taxon>
        <taxon>Sar</taxon>
        <taxon>Stramenopiles</taxon>
        <taxon>Oomycota</taxon>
        <taxon>Peronosporomycetes</taxon>
        <taxon>Pythiales</taxon>
        <taxon>Pythiaceae</taxon>
        <taxon>Pythium</taxon>
    </lineage>
</organism>
<protein>
    <recommendedName>
        <fullName evidence="1">F-box/LRR-repeat protein 15-like leucin rich repeat domain-containing protein</fullName>
    </recommendedName>
</protein>
<evidence type="ECO:0000313" key="2">
    <source>
        <dbReference type="EMBL" id="TMW60900.1"/>
    </source>
</evidence>
<evidence type="ECO:0000313" key="3">
    <source>
        <dbReference type="Proteomes" id="UP000794436"/>
    </source>
</evidence>
<dbReference type="OrthoDB" id="120976at2759"/>
<dbReference type="EMBL" id="SPLM01000108">
    <property type="protein sequence ID" value="TMW60900.1"/>
    <property type="molecule type" value="Genomic_DNA"/>
</dbReference>
<evidence type="ECO:0000259" key="1">
    <source>
        <dbReference type="Pfam" id="PF25372"/>
    </source>
</evidence>
<dbReference type="InterPro" id="IPR006553">
    <property type="entry name" value="Leu-rich_rpt_Cys-con_subtyp"/>
</dbReference>
<dbReference type="InterPro" id="IPR001611">
    <property type="entry name" value="Leu-rich_rpt"/>
</dbReference>
<keyword evidence="3" id="KW-1185">Reference proteome</keyword>
<name>A0A8K1FET5_PYTOL</name>
<sequence length="667" mass="74146">MGAACCRCQQVAFEDDVLRFTSSAAVSLNASQLVSVVAAHSSTRRQRRRGNNPRTTASAMTQSLANYVSFPFPFAAKMKARRKARKPKTDDKADGRYGKGKGVLKHMVKVGGLGEHWQKNEDGTMSPLSLVDCCVRHICGQLVYDPTRLRSLSTSERNLALSSDAASVILEWLKCHNALSKEHFRDLARYLFQEWNLPGLVNVNSSWFDDMPVLPLQHIKSVNLSRCHNLETLGSDRWLHVDELPSLSTASFQGCTNLHKSVPDALQGSTRLTSLDLSGCRNIDDRSLIALRRLFRLKELSLAGCIQITDEGLKCLTGLCKLEKLVLSRCPKLSDDAFDCVEVAFPHLKQLDIAYCRVTDVAIAHIAHLTSLTRLVVRGCRQVTDIGLERLSSLTKLTYFDARHCDEVHSIRAEWTKMEILLLTRTAFAEADAAVLKHMEHMIELDVRSCRVLKRGFEFVSLLSKLKRLSMAETALGDAGLLKICKSVRGLVVLDISHTEITDSGTEGLCFLEDLEVLHMDTNGITNRAIANVSTLKKLRRLDLFGASITDNGLLHLTAMRSLEELEICSGSITDRGVDLISRIKTLRSLNLSQNRNINVKGLLSLQALSDLQHLNLSDTSISAISLRHLHPLKELESLSIYGCELSSTHVAMLQDALPKLRFLRCA</sequence>
<reference evidence="2" key="1">
    <citation type="submission" date="2019-03" db="EMBL/GenBank/DDBJ databases">
        <title>Long read genome sequence of the mycoparasitic Pythium oligandrum ATCC 38472 isolated from sugarbeet rhizosphere.</title>
        <authorList>
            <person name="Gaulin E."/>
        </authorList>
    </citation>
    <scope>NUCLEOTIDE SEQUENCE</scope>
    <source>
        <strain evidence="2">ATCC 38472_TT</strain>
    </source>
</reference>
<dbReference type="InterPro" id="IPR032675">
    <property type="entry name" value="LRR_dom_sf"/>
</dbReference>
<proteinExistence type="predicted"/>
<dbReference type="Pfam" id="PF25372">
    <property type="entry name" value="DUF7885"/>
    <property type="match status" value="1"/>
</dbReference>
<feature type="domain" description="F-box/LRR-repeat protein 15-like leucin rich repeat" evidence="1">
    <location>
        <begin position="246"/>
        <end position="395"/>
    </location>
</feature>
<dbReference type="Proteomes" id="UP000794436">
    <property type="component" value="Unassembled WGS sequence"/>
</dbReference>
<dbReference type="SMART" id="SM00367">
    <property type="entry name" value="LRR_CC"/>
    <property type="match status" value="7"/>
</dbReference>
<dbReference type="AlphaFoldDB" id="A0A8K1FET5"/>
<dbReference type="Pfam" id="PF13516">
    <property type="entry name" value="LRR_6"/>
    <property type="match status" value="3"/>
</dbReference>